<proteinExistence type="predicted"/>
<evidence type="ECO:0000313" key="1">
    <source>
        <dbReference type="EMBL" id="KAK7329482.1"/>
    </source>
</evidence>
<gene>
    <name evidence="1" type="ORF">VNO77_23651</name>
</gene>
<reference evidence="1 2" key="1">
    <citation type="submission" date="2024-01" db="EMBL/GenBank/DDBJ databases">
        <title>The genomes of 5 underutilized Papilionoideae crops provide insights into root nodulation and disease resistanc.</title>
        <authorList>
            <person name="Jiang F."/>
        </authorList>
    </citation>
    <scope>NUCLEOTIDE SEQUENCE [LARGE SCALE GENOMIC DNA]</scope>
    <source>
        <strain evidence="1">LVBAO_FW01</strain>
        <tissue evidence="1">Leaves</tissue>
    </source>
</reference>
<dbReference type="Proteomes" id="UP001367508">
    <property type="component" value="Unassembled WGS sequence"/>
</dbReference>
<name>A0AAN9L791_CANGL</name>
<protein>
    <submittedName>
        <fullName evidence="1">Uncharacterized protein</fullName>
    </submittedName>
</protein>
<dbReference type="EMBL" id="JAYMYQ010000005">
    <property type="protein sequence ID" value="KAK7329482.1"/>
    <property type="molecule type" value="Genomic_DNA"/>
</dbReference>
<dbReference type="AlphaFoldDB" id="A0AAN9L791"/>
<evidence type="ECO:0000313" key="2">
    <source>
        <dbReference type="Proteomes" id="UP001367508"/>
    </source>
</evidence>
<comment type="caution">
    <text evidence="1">The sequence shown here is derived from an EMBL/GenBank/DDBJ whole genome shotgun (WGS) entry which is preliminary data.</text>
</comment>
<sequence>MTLLKSCRRWALVSKDPIDIVRSYTMKVDQNLILLKAELKGEDSVVTFIHLEVNLRYELKKLPRHVHQRYELKKLPRHVHQRYELKINPENGFCTSGDGTKRLRTHF</sequence>
<keyword evidence="2" id="KW-1185">Reference proteome</keyword>
<accession>A0AAN9L791</accession>
<organism evidence="1 2">
    <name type="scientific">Canavalia gladiata</name>
    <name type="common">Sword bean</name>
    <name type="synonym">Dolichos gladiatus</name>
    <dbReference type="NCBI Taxonomy" id="3824"/>
    <lineage>
        <taxon>Eukaryota</taxon>
        <taxon>Viridiplantae</taxon>
        <taxon>Streptophyta</taxon>
        <taxon>Embryophyta</taxon>
        <taxon>Tracheophyta</taxon>
        <taxon>Spermatophyta</taxon>
        <taxon>Magnoliopsida</taxon>
        <taxon>eudicotyledons</taxon>
        <taxon>Gunneridae</taxon>
        <taxon>Pentapetalae</taxon>
        <taxon>rosids</taxon>
        <taxon>fabids</taxon>
        <taxon>Fabales</taxon>
        <taxon>Fabaceae</taxon>
        <taxon>Papilionoideae</taxon>
        <taxon>50 kb inversion clade</taxon>
        <taxon>NPAAA clade</taxon>
        <taxon>indigoferoid/millettioid clade</taxon>
        <taxon>Phaseoleae</taxon>
        <taxon>Canavalia</taxon>
    </lineage>
</organism>